<name>A0ABT2H195_9MICO</name>
<evidence type="ECO:0000313" key="6">
    <source>
        <dbReference type="Proteomes" id="UP001165586"/>
    </source>
</evidence>
<dbReference type="EMBL" id="JANLCJ010000002">
    <property type="protein sequence ID" value="MCS5733689.1"/>
    <property type="molecule type" value="Genomic_DNA"/>
</dbReference>
<keyword evidence="1 2" id="KW-0238">DNA-binding</keyword>
<feature type="region of interest" description="Disordered" evidence="3">
    <location>
        <begin position="1"/>
        <end position="28"/>
    </location>
</feature>
<evidence type="ECO:0000256" key="1">
    <source>
        <dbReference type="ARBA" id="ARBA00023125"/>
    </source>
</evidence>
<dbReference type="PROSITE" id="PS50977">
    <property type="entry name" value="HTH_TETR_2"/>
    <property type="match status" value="1"/>
</dbReference>
<evidence type="ECO:0000313" key="5">
    <source>
        <dbReference type="EMBL" id="MCS5733689.1"/>
    </source>
</evidence>
<proteinExistence type="predicted"/>
<dbReference type="SUPFAM" id="SSF46689">
    <property type="entry name" value="Homeodomain-like"/>
    <property type="match status" value="1"/>
</dbReference>
<feature type="DNA-binding region" description="H-T-H motif" evidence="2">
    <location>
        <begin position="51"/>
        <end position="70"/>
    </location>
</feature>
<evidence type="ECO:0000259" key="4">
    <source>
        <dbReference type="PROSITE" id="PS50977"/>
    </source>
</evidence>
<dbReference type="Gene3D" id="1.10.357.10">
    <property type="entry name" value="Tetracycline Repressor, domain 2"/>
    <property type="match status" value="1"/>
</dbReference>
<dbReference type="Gene3D" id="1.10.10.60">
    <property type="entry name" value="Homeodomain-like"/>
    <property type="match status" value="1"/>
</dbReference>
<dbReference type="Proteomes" id="UP001165586">
    <property type="component" value="Unassembled WGS sequence"/>
</dbReference>
<feature type="domain" description="HTH tetR-type" evidence="4">
    <location>
        <begin position="28"/>
        <end position="88"/>
    </location>
</feature>
<feature type="compositionally biased region" description="Basic and acidic residues" evidence="3">
    <location>
        <begin position="14"/>
        <end position="23"/>
    </location>
</feature>
<protein>
    <submittedName>
        <fullName evidence="5">TetR/AcrR family transcriptional regulator</fullName>
    </submittedName>
</protein>
<reference evidence="5" key="1">
    <citation type="submission" date="2022-08" db="EMBL/GenBank/DDBJ databases">
        <authorList>
            <person name="Deng Y."/>
            <person name="Han X.-F."/>
            <person name="Zhang Y.-Q."/>
        </authorList>
    </citation>
    <scope>NUCLEOTIDE SEQUENCE</scope>
    <source>
        <strain evidence="5">CPCC 203386</strain>
    </source>
</reference>
<sequence>MPATRLAPDPAVAARDDEHPGLRERKKRETARAIEVAAVELAAEHPLTEITIEAISARADVTSRTFFNYYASKEDAVLGLSKAFGPPLVRPIDYVPGQPVLDTVIASVRDEFASIDFGTPELQAKRRAVVVENPSLLVRDFQTMGDIEESVAVQVMRLLTEECRVPEASRESHAWAIVVLVGSVIRLATRTWSQETRHRRPITDHIDDARDLVIAAARLRT</sequence>
<comment type="caution">
    <text evidence="5">The sequence shown here is derived from an EMBL/GenBank/DDBJ whole genome shotgun (WGS) entry which is preliminary data.</text>
</comment>
<evidence type="ECO:0000256" key="2">
    <source>
        <dbReference type="PROSITE-ProRule" id="PRU00335"/>
    </source>
</evidence>
<gene>
    <name evidence="5" type="ORF">N1032_08045</name>
</gene>
<dbReference type="RefSeq" id="WP_259538506.1">
    <property type="nucleotide sequence ID" value="NZ_JANLCJ010000002.1"/>
</dbReference>
<evidence type="ECO:0000256" key="3">
    <source>
        <dbReference type="SAM" id="MobiDB-lite"/>
    </source>
</evidence>
<accession>A0ABT2H195</accession>
<organism evidence="5 6">
    <name type="scientific">Herbiconiux daphne</name>
    <dbReference type="NCBI Taxonomy" id="2970914"/>
    <lineage>
        <taxon>Bacteria</taxon>
        <taxon>Bacillati</taxon>
        <taxon>Actinomycetota</taxon>
        <taxon>Actinomycetes</taxon>
        <taxon>Micrococcales</taxon>
        <taxon>Microbacteriaceae</taxon>
        <taxon>Herbiconiux</taxon>
    </lineage>
</organism>
<dbReference type="InterPro" id="IPR001647">
    <property type="entry name" value="HTH_TetR"/>
</dbReference>
<keyword evidence="6" id="KW-1185">Reference proteome</keyword>
<dbReference type="Pfam" id="PF00440">
    <property type="entry name" value="TetR_N"/>
    <property type="match status" value="1"/>
</dbReference>
<dbReference type="InterPro" id="IPR009057">
    <property type="entry name" value="Homeodomain-like_sf"/>
</dbReference>